<dbReference type="AlphaFoldDB" id="A0A6I8MEJ5"/>
<evidence type="ECO:0000313" key="2">
    <source>
        <dbReference type="EMBL" id="VZH84633.1"/>
    </source>
</evidence>
<dbReference type="EMBL" id="LR738855">
    <property type="protein sequence ID" value="VZH84633.1"/>
    <property type="molecule type" value="Genomic_DNA"/>
</dbReference>
<name>A0A6I8MEJ5_9CORY</name>
<evidence type="ECO:0000256" key="1">
    <source>
        <dbReference type="SAM" id="MobiDB-lite"/>
    </source>
</evidence>
<dbReference type="SUPFAM" id="SSF51556">
    <property type="entry name" value="Metallo-dependent hydrolases"/>
    <property type="match status" value="1"/>
</dbReference>
<proteinExistence type="predicted"/>
<dbReference type="RefSeq" id="WP_155871838.1">
    <property type="nucleotide sequence ID" value="NZ_CP168248.1"/>
</dbReference>
<gene>
    <name evidence="2" type="ORF">FRC0190_00646</name>
</gene>
<organism evidence="2 3">
    <name type="scientific">Corynebacterium rouxii</name>
    <dbReference type="NCBI Taxonomy" id="2719119"/>
    <lineage>
        <taxon>Bacteria</taxon>
        <taxon>Bacillati</taxon>
        <taxon>Actinomycetota</taxon>
        <taxon>Actinomycetes</taxon>
        <taxon>Mycobacteriales</taxon>
        <taxon>Corynebacteriaceae</taxon>
        <taxon>Corynebacterium</taxon>
    </lineage>
</organism>
<sequence>MYDTPIFRSEFKVISHELIHALPKVILGESGDAAYMQSRVQQLADDHVAYFECTVPHEDIDRAISVAEQAPFTVGVVERIDDSSQYTDRSQTPVVVGFSTQSTEVAAVLRENLVPFELDGSVADQVRVGASRIVHGIGLFEDFRFEDDDIVPGKLSSWVRDRDYPVLVEPFADLENGEVAELADHPLPLMSKLGYRTASSILSTDRLLELTEYLELQIEDLFELTQDAVAVSLLPQPLRVQLWEELVFPVFEQLGEDFADDFTGDATESATEQSSEREHADHVHTDHRHGEVAGLEGVDPQFLDAMGIEFDDLDL</sequence>
<dbReference type="InterPro" id="IPR032466">
    <property type="entry name" value="Metal_Hydrolase"/>
</dbReference>
<dbReference type="Proteomes" id="UP000423525">
    <property type="component" value="Chromosome"/>
</dbReference>
<reference evidence="2 3" key="1">
    <citation type="submission" date="2019-11" db="EMBL/GenBank/DDBJ databases">
        <authorList>
            <person name="Brisse S."/>
        </authorList>
    </citation>
    <scope>NUCLEOTIDE SEQUENCE [LARGE SCALE GENOMIC DNA]</scope>
    <source>
        <strain evidence="2">FRC0190</strain>
    </source>
</reference>
<dbReference type="KEGG" id="crf:FRC0190_00646"/>
<evidence type="ECO:0000313" key="3">
    <source>
        <dbReference type="Proteomes" id="UP000423525"/>
    </source>
</evidence>
<feature type="compositionally biased region" description="Basic and acidic residues" evidence="1">
    <location>
        <begin position="274"/>
        <end position="291"/>
    </location>
</feature>
<evidence type="ECO:0008006" key="4">
    <source>
        <dbReference type="Google" id="ProtNLM"/>
    </source>
</evidence>
<dbReference type="Gene3D" id="3.20.20.140">
    <property type="entry name" value="Metal-dependent hydrolases"/>
    <property type="match status" value="1"/>
</dbReference>
<protein>
    <recommendedName>
        <fullName evidence="4">Adenosine deaminase</fullName>
    </recommendedName>
</protein>
<feature type="region of interest" description="Disordered" evidence="1">
    <location>
        <begin position="261"/>
        <end position="291"/>
    </location>
</feature>
<accession>A0A6I8MEJ5</accession>